<gene>
    <name evidence="2" type="ORF">HIM_12269</name>
</gene>
<name>A0A0F7ZF13_9HYPO</name>
<organism evidence="2 3">
    <name type="scientific">Hirsutella minnesotensis 3608</name>
    <dbReference type="NCBI Taxonomy" id="1043627"/>
    <lineage>
        <taxon>Eukaryota</taxon>
        <taxon>Fungi</taxon>
        <taxon>Dikarya</taxon>
        <taxon>Ascomycota</taxon>
        <taxon>Pezizomycotina</taxon>
        <taxon>Sordariomycetes</taxon>
        <taxon>Hypocreomycetidae</taxon>
        <taxon>Hypocreales</taxon>
        <taxon>Ophiocordycipitaceae</taxon>
        <taxon>Hirsutella</taxon>
    </lineage>
</organism>
<evidence type="ECO:0000313" key="3">
    <source>
        <dbReference type="Proteomes" id="UP000054481"/>
    </source>
</evidence>
<dbReference type="Proteomes" id="UP000054481">
    <property type="component" value="Unassembled WGS sequence"/>
</dbReference>
<keyword evidence="3" id="KW-1185">Reference proteome</keyword>
<protein>
    <submittedName>
        <fullName evidence="2">Uncharacterized protein</fullName>
    </submittedName>
</protein>
<proteinExistence type="predicted"/>
<feature type="compositionally biased region" description="Polar residues" evidence="1">
    <location>
        <begin position="71"/>
        <end position="82"/>
    </location>
</feature>
<evidence type="ECO:0000313" key="2">
    <source>
        <dbReference type="EMBL" id="KJZ68341.1"/>
    </source>
</evidence>
<sequence length="89" mass="10410">MCVVQYIDVSTWTFCGEPIKIQPLAKRWMMHSHQRYKTKRVRTCGTLTRYFAQGGRNVDEENTGKHWCDGQATQTRPGSQLSGYRERLQ</sequence>
<evidence type="ECO:0000256" key="1">
    <source>
        <dbReference type="SAM" id="MobiDB-lite"/>
    </source>
</evidence>
<accession>A0A0F7ZF13</accession>
<dbReference type="EMBL" id="KQ030925">
    <property type="protein sequence ID" value="KJZ68341.1"/>
    <property type="molecule type" value="Genomic_DNA"/>
</dbReference>
<reference evidence="2 3" key="1">
    <citation type="journal article" date="2014" name="Genome Biol. Evol.">
        <title>Comparative genomics and transcriptomics analyses reveal divergent lifestyle features of nematode endoparasitic fungus Hirsutella minnesotensis.</title>
        <authorList>
            <person name="Lai Y."/>
            <person name="Liu K."/>
            <person name="Zhang X."/>
            <person name="Zhang X."/>
            <person name="Li K."/>
            <person name="Wang N."/>
            <person name="Shu C."/>
            <person name="Wu Y."/>
            <person name="Wang C."/>
            <person name="Bushley K.E."/>
            <person name="Xiang M."/>
            <person name="Liu X."/>
        </authorList>
    </citation>
    <scope>NUCLEOTIDE SEQUENCE [LARGE SCALE GENOMIC DNA]</scope>
    <source>
        <strain evidence="2 3">3608</strain>
    </source>
</reference>
<feature type="region of interest" description="Disordered" evidence="1">
    <location>
        <begin position="62"/>
        <end position="89"/>
    </location>
</feature>
<dbReference type="AlphaFoldDB" id="A0A0F7ZF13"/>